<protein>
    <submittedName>
        <fullName evidence="7">Hemoglobin-like flavoprotein</fullName>
    </submittedName>
</protein>
<dbReference type="Proteomes" id="UP000217545">
    <property type="component" value="Chromosome"/>
</dbReference>
<dbReference type="GO" id="GO:0005344">
    <property type="term" value="F:oxygen carrier activity"/>
    <property type="evidence" value="ECO:0007669"/>
    <property type="project" value="UniProtKB-KW"/>
</dbReference>
<dbReference type="PANTHER" id="PTHR43396">
    <property type="entry name" value="FLAVOHEMOPROTEIN"/>
    <property type="match status" value="1"/>
</dbReference>
<evidence type="ECO:0000256" key="2">
    <source>
        <dbReference type="ARBA" id="ARBA00022621"/>
    </source>
</evidence>
<accession>A0AAC9ZCV3</accession>
<dbReference type="GO" id="GO:0020037">
    <property type="term" value="F:heme binding"/>
    <property type="evidence" value="ECO:0007669"/>
    <property type="project" value="InterPro"/>
</dbReference>
<dbReference type="RefSeq" id="WP_024098970.1">
    <property type="nucleotide sequence ID" value="NZ_CP010588.1"/>
</dbReference>
<dbReference type="GO" id="GO:0071949">
    <property type="term" value="F:FAD binding"/>
    <property type="evidence" value="ECO:0007669"/>
    <property type="project" value="TreeGrafter"/>
</dbReference>
<dbReference type="GeneID" id="31848019"/>
<dbReference type="CDD" id="cd19753">
    <property type="entry name" value="Mb-like_oxidoreductase"/>
    <property type="match status" value="1"/>
</dbReference>
<evidence type="ECO:0000256" key="5">
    <source>
        <dbReference type="RuleBase" id="RU000356"/>
    </source>
</evidence>
<reference evidence="7 8" key="1">
    <citation type="journal article" date="2017" name="Front. Microbiol.">
        <title>Phaeobacter piscinae sp. nov., a species of the Roseobacter group and potential aquaculture probiont.</title>
        <authorList>
            <person name="Sonnenschein E.C."/>
            <person name="Phippen C.B.W."/>
            <person name="Nielsen K.F."/>
            <person name="Mateiu R.V."/>
            <person name="Melchiorsen J."/>
            <person name="Gram L."/>
            <person name="Overmann J."/>
            <person name="Freese H.M."/>
        </authorList>
    </citation>
    <scope>NUCLEOTIDE SEQUENCE [LARGE SCALE GENOMIC DNA]</scope>
    <source>
        <strain evidence="7 8">P63</strain>
    </source>
</reference>
<sequence length="136" mass="15631">MVSEDGRTLIHKSVESERMELDHFVRLFYAKFFEICPDVRALFPNDMASQHEKLLTSLTHIIEALDHPEKLSAILKHQGERHRAIQITDAHFDGFIHSFTGALADILGPEWSEDTHSAWRSFLTDVALNMNFLRTA</sequence>
<evidence type="ECO:0000313" key="8">
    <source>
        <dbReference type="Proteomes" id="UP000217545"/>
    </source>
</evidence>
<evidence type="ECO:0000256" key="4">
    <source>
        <dbReference type="ARBA" id="ARBA00023004"/>
    </source>
</evidence>
<dbReference type="GO" id="GO:0008941">
    <property type="term" value="F:nitric oxide dioxygenase NAD(P)H activity"/>
    <property type="evidence" value="ECO:0007669"/>
    <property type="project" value="TreeGrafter"/>
</dbReference>
<dbReference type="InterPro" id="IPR012292">
    <property type="entry name" value="Globin/Proto"/>
</dbReference>
<dbReference type="AlphaFoldDB" id="A0AAC9ZCV3"/>
<dbReference type="GO" id="GO:0046872">
    <property type="term" value="F:metal ion binding"/>
    <property type="evidence" value="ECO:0007669"/>
    <property type="project" value="UniProtKB-KW"/>
</dbReference>
<keyword evidence="5" id="KW-0813">Transport</keyword>
<dbReference type="PANTHER" id="PTHR43396:SF3">
    <property type="entry name" value="FLAVOHEMOPROTEIN"/>
    <property type="match status" value="1"/>
</dbReference>
<keyword evidence="3" id="KW-0479">Metal-binding</keyword>
<gene>
    <name evidence="7" type="ORF">PhaeoP63_03659</name>
</gene>
<dbReference type="Pfam" id="PF00042">
    <property type="entry name" value="Globin"/>
    <property type="match status" value="1"/>
</dbReference>
<dbReference type="EMBL" id="CP010784">
    <property type="protein sequence ID" value="ATF07693.1"/>
    <property type="molecule type" value="Genomic_DNA"/>
</dbReference>
<evidence type="ECO:0000256" key="1">
    <source>
        <dbReference type="ARBA" id="ARBA00022617"/>
    </source>
</evidence>
<proteinExistence type="inferred from homology"/>
<name>A0AAC9ZCV3_9RHOB</name>
<keyword evidence="4" id="KW-0408">Iron</keyword>
<organism evidence="7 8">
    <name type="scientific">Phaeobacter gallaeciensis</name>
    <dbReference type="NCBI Taxonomy" id="60890"/>
    <lineage>
        <taxon>Bacteria</taxon>
        <taxon>Pseudomonadati</taxon>
        <taxon>Pseudomonadota</taxon>
        <taxon>Alphaproteobacteria</taxon>
        <taxon>Rhodobacterales</taxon>
        <taxon>Roseobacteraceae</taxon>
        <taxon>Phaeobacter</taxon>
    </lineage>
</organism>
<dbReference type="SUPFAM" id="SSF46458">
    <property type="entry name" value="Globin-like"/>
    <property type="match status" value="1"/>
</dbReference>
<evidence type="ECO:0000313" key="7">
    <source>
        <dbReference type="EMBL" id="ATF07693.1"/>
    </source>
</evidence>
<dbReference type="InterPro" id="IPR000971">
    <property type="entry name" value="Globin"/>
</dbReference>
<dbReference type="GO" id="GO:0019825">
    <property type="term" value="F:oxygen binding"/>
    <property type="evidence" value="ECO:0007669"/>
    <property type="project" value="InterPro"/>
</dbReference>
<feature type="domain" description="Globin" evidence="6">
    <location>
        <begin position="1"/>
        <end position="135"/>
    </location>
</feature>
<evidence type="ECO:0000259" key="6">
    <source>
        <dbReference type="PROSITE" id="PS01033"/>
    </source>
</evidence>
<dbReference type="InterPro" id="IPR009050">
    <property type="entry name" value="Globin-like_sf"/>
</dbReference>
<comment type="similarity">
    <text evidence="5">Belongs to the globin family.</text>
</comment>
<dbReference type="GO" id="GO:0046210">
    <property type="term" value="P:nitric oxide catabolic process"/>
    <property type="evidence" value="ECO:0007669"/>
    <property type="project" value="TreeGrafter"/>
</dbReference>
<dbReference type="PROSITE" id="PS01033">
    <property type="entry name" value="GLOBIN"/>
    <property type="match status" value="1"/>
</dbReference>
<keyword evidence="1 5" id="KW-0349">Heme</keyword>
<evidence type="ECO:0000256" key="3">
    <source>
        <dbReference type="ARBA" id="ARBA00022723"/>
    </source>
</evidence>
<keyword evidence="2 5" id="KW-0561">Oxygen transport</keyword>
<dbReference type="GO" id="GO:0071500">
    <property type="term" value="P:cellular response to nitrosative stress"/>
    <property type="evidence" value="ECO:0007669"/>
    <property type="project" value="TreeGrafter"/>
</dbReference>
<dbReference type="Gene3D" id="1.10.490.10">
    <property type="entry name" value="Globins"/>
    <property type="match status" value="1"/>
</dbReference>